<dbReference type="AlphaFoldDB" id="A0A6J6YV18"/>
<organism evidence="1">
    <name type="scientific">freshwater metagenome</name>
    <dbReference type="NCBI Taxonomy" id="449393"/>
    <lineage>
        <taxon>unclassified sequences</taxon>
        <taxon>metagenomes</taxon>
        <taxon>ecological metagenomes</taxon>
    </lineage>
</organism>
<evidence type="ECO:0000313" key="1">
    <source>
        <dbReference type="EMBL" id="CAB4813271.1"/>
    </source>
</evidence>
<dbReference type="EMBL" id="CAFAAJ010000121">
    <property type="protein sequence ID" value="CAB4813271.1"/>
    <property type="molecule type" value="Genomic_DNA"/>
</dbReference>
<proteinExistence type="predicted"/>
<protein>
    <submittedName>
        <fullName evidence="1">Unannotated protein</fullName>
    </submittedName>
</protein>
<reference evidence="1" key="1">
    <citation type="submission" date="2020-05" db="EMBL/GenBank/DDBJ databases">
        <authorList>
            <person name="Chiriac C."/>
            <person name="Salcher M."/>
            <person name="Ghai R."/>
            <person name="Kavagutti S V."/>
        </authorList>
    </citation>
    <scope>NUCLEOTIDE SEQUENCE</scope>
</reference>
<dbReference type="InterPro" id="IPR029044">
    <property type="entry name" value="Nucleotide-diphossugar_trans"/>
</dbReference>
<dbReference type="SUPFAM" id="SSF53448">
    <property type="entry name" value="Nucleotide-diphospho-sugar transferases"/>
    <property type="match status" value="1"/>
</dbReference>
<dbReference type="Pfam" id="PF13704">
    <property type="entry name" value="Glyco_tranf_2_4"/>
    <property type="match status" value="1"/>
</dbReference>
<name>A0A6J6YV18_9ZZZZ</name>
<gene>
    <name evidence="1" type="ORF">UFOPK3001_01708</name>
</gene>
<sequence length="305" mass="34817">MKRWAKRRLLGYVPGVLVRRYRPGMTRVLRRDSGAQHGSSVPIYVVIAGWMEEDIIYAAVTHAFEQGVDRVFLIDNGSTDQTITEACAAGAEHLVTHWSDHVDERLRYDLINAQIRHRSKWSGQDKIWWLVIDADEFVTGPQGQTVRQFLNGVDERCRVVGTRVLDHFPEPGRSYVWRTNPLVVQLNCIELPSNWCPAAHQKHPAILWGRSLPEITVHPGSHHVGCSAAALFEPEATLVMHHHPYRSLEHTAARLEIVARRGTWDHLEARRHSIEAVFRGDYANVLNYRTKKLGISPRPWTELGC</sequence>
<accession>A0A6J6YV18</accession>